<evidence type="ECO:0000256" key="1">
    <source>
        <dbReference type="ARBA" id="ARBA00004123"/>
    </source>
</evidence>
<gene>
    <name evidence="11" type="ORF">BOH78_1230</name>
    <name evidence="9" type="ORF">C5L36_0C10900</name>
    <name evidence="10" type="ORF">JL09_g2230</name>
</gene>
<evidence type="ECO:0000259" key="8">
    <source>
        <dbReference type="PROSITE" id="PS50128"/>
    </source>
</evidence>
<sequence length="473" mass="54737">MEAKTQSLNIIVPPAEVRTLIGKTAVYVNKNGIAFENKIRAKENNNPKFVFLNVEDPYHGYYQFALESLRTTGKIPEILSKKKTKETACEDTTEQIEEKLPLGEPSSYQFVEQENDDLIYKEDGISDIDLKVIKLVAQFAVVNGDKIFNDFRKHVLNNSQLKSQFLFLNSSHSMHHIFVKYMNIYRLIYTNKEAIISKYSEDFNREKFLNTCFNAAEYYQKEASLSKRLKKQEEKEKMAFESIDWLDFEVVETVHFTQIDEISQLSRPLNKADLEYRSLVEKEVSIFDQLHDINQDSDGEEDNLVNEGREIIEGEDDDGELPRYENTGDNETEDDENTDIETVSDEKTVTATPSPRAESETSTMKPQRKVPRGVKLKAAGESRLLKRRYGGGDSTNVHPAHNEKLLLCPITKELIPESKFQSHFSSLLRDPKYKEERERYESKFRYGDNLSPQGLYENLQSLFKEPSTKKRKI</sequence>
<dbReference type="InterPro" id="IPR022030">
    <property type="entry name" value="SF3A1_dom"/>
</dbReference>
<dbReference type="Proteomes" id="UP000189274">
    <property type="component" value="Unassembled WGS sequence"/>
</dbReference>
<evidence type="ECO:0000313" key="10">
    <source>
        <dbReference type="EMBL" id="KGK38666.1"/>
    </source>
</evidence>
<keyword evidence="2" id="KW-0507">mRNA processing</keyword>
<keyword evidence="6" id="KW-0539">Nucleus</keyword>
<protein>
    <submittedName>
        <fullName evidence="11">Splicing factor 3A subunit 1</fullName>
    </submittedName>
</protein>
<dbReference type="Proteomes" id="UP000249293">
    <property type="component" value="Chromosome 3"/>
</dbReference>
<dbReference type="FunFam" id="1.10.10.790:FF:000002">
    <property type="entry name" value="Splicing factor 3A subunit 1"/>
    <property type="match status" value="1"/>
</dbReference>
<reference evidence="11" key="4">
    <citation type="submission" date="2017-01" db="EMBL/GenBank/DDBJ databases">
        <authorList>
            <person name="Mah S.A."/>
            <person name="Swanson W.J."/>
            <person name="Moy G.W."/>
            <person name="Vacquier V.D."/>
        </authorList>
    </citation>
    <scope>NUCLEOTIDE SEQUENCE [LARGE SCALE GENOMIC DNA]</scope>
    <source>
        <strain evidence="11">129</strain>
    </source>
</reference>
<dbReference type="GO" id="GO:0000381">
    <property type="term" value="P:regulation of alternative mRNA splicing, via spliceosome"/>
    <property type="evidence" value="ECO:0007669"/>
    <property type="project" value="TreeGrafter"/>
</dbReference>
<dbReference type="PANTHER" id="PTHR15316:SF1">
    <property type="entry name" value="SPLICING FACTOR 3A SUBUNIT 1"/>
    <property type="match status" value="1"/>
</dbReference>
<dbReference type="EMBL" id="MQVM01000004">
    <property type="protein sequence ID" value="ONH76406.1"/>
    <property type="molecule type" value="Genomic_DNA"/>
</dbReference>
<evidence type="ECO:0000256" key="4">
    <source>
        <dbReference type="ARBA" id="ARBA00022737"/>
    </source>
</evidence>
<dbReference type="VEuPathDB" id="FungiDB:C5L36_0C10900"/>
<evidence type="ECO:0000313" key="12">
    <source>
        <dbReference type="Proteomes" id="UP000029867"/>
    </source>
</evidence>
<evidence type="ECO:0000256" key="7">
    <source>
        <dbReference type="SAM" id="MobiDB-lite"/>
    </source>
</evidence>
<dbReference type="InterPro" id="IPR035967">
    <property type="entry name" value="SWAP/Surp_sf"/>
</dbReference>
<feature type="domain" description="SURP motif" evidence="8">
    <location>
        <begin position="132"/>
        <end position="178"/>
    </location>
</feature>
<proteinExistence type="predicted"/>
<keyword evidence="5" id="KW-0508">mRNA splicing</keyword>
<dbReference type="GO" id="GO:0003723">
    <property type="term" value="F:RNA binding"/>
    <property type="evidence" value="ECO:0007669"/>
    <property type="project" value="InterPro"/>
</dbReference>
<evidence type="ECO:0000256" key="5">
    <source>
        <dbReference type="ARBA" id="ARBA00023187"/>
    </source>
</evidence>
<evidence type="ECO:0000256" key="2">
    <source>
        <dbReference type="ARBA" id="ARBA00022664"/>
    </source>
</evidence>
<evidence type="ECO:0000313" key="14">
    <source>
        <dbReference type="Proteomes" id="UP000249293"/>
    </source>
</evidence>
<dbReference type="EMBL" id="CP028775">
    <property type="protein sequence ID" value="AWU77185.1"/>
    <property type="molecule type" value="Genomic_DNA"/>
</dbReference>
<dbReference type="Gene3D" id="1.10.10.790">
    <property type="entry name" value="Surp module"/>
    <property type="match status" value="2"/>
</dbReference>
<evidence type="ECO:0000256" key="6">
    <source>
        <dbReference type="ARBA" id="ARBA00023242"/>
    </source>
</evidence>
<name>A0A099P3N1_PICKU</name>
<reference evidence="13" key="3">
    <citation type="journal article" date="2017" name="Genome Announc.">
        <title>Genome sequences of Cyberlindnera fabianii 65, Pichia kudriavzevii 129, and Saccharomyces cerevisiae 131 isolated from fermented masau fruits in Zimbabwe.</title>
        <authorList>
            <person name="van Rijswijck I.M.H."/>
            <person name="Derks M.F.L."/>
            <person name="Abee T."/>
            <person name="de Ridder D."/>
            <person name="Smid E.J."/>
        </authorList>
    </citation>
    <scope>NUCLEOTIDE SEQUENCE [LARGE SCALE GENOMIC DNA]</scope>
    <source>
        <strain evidence="13">129</strain>
    </source>
</reference>
<feature type="region of interest" description="Disordered" evidence="7">
    <location>
        <begin position="311"/>
        <end position="372"/>
    </location>
</feature>
<keyword evidence="3" id="KW-0747">Spliceosome</keyword>
<dbReference type="SUPFAM" id="SSF109905">
    <property type="entry name" value="Surp module (SWAP domain)"/>
    <property type="match status" value="2"/>
</dbReference>
<feature type="compositionally biased region" description="Acidic residues" evidence="7">
    <location>
        <begin position="328"/>
        <end position="343"/>
    </location>
</feature>
<comment type="subcellular location">
    <subcellularLocation>
        <location evidence="1">Nucleus</location>
    </subcellularLocation>
</comment>
<dbReference type="PANTHER" id="PTHR15316">
    <property type="entry name" value="SPLICEOSOME ASSOCIATED PROTEIN 114/SWAP SPLICING FACTOR-RELATED"/>
    <property type="match status" value="1"/>
</dbReference>
<reference evidence="9 14" key="5">
    <citation type="submission" date="2018-06" db="EMBL/GenBank/DDBJ databases">
        <title>Population genomics shows no distinction between pathogenic Candida krusei and environmental Pichia kudriavzevii: One species, four names.</title>
        <authorList>
            <person name="Douglass A.P."/>
            <person name="Offei B."/>
            <person name="Braun-Galleani S."/>
            <person name="Coughlan A.Y."/>
            <person name="Martos A."/>
            <person name="Ortiz-Merino R.A."/>
            <person name="Byrne K.P."/>
            <person name="Wolfe K.H."/>
        </authorList>
    </citation>
    <scope>NUCLEOTIDE SEQUENCE [LARGE SCALE GENOMIC DNA]</scope>
    <source>
        <strain evidence="9 14">CBS573</strain>
    </source>
</reference>
<dbReference type="OrthoDB" id="447637at2759"/>
<reference evidence="10" key="2">
    <citation type="submission" date="2014-08" db="EMBL/GenBank/DDBJ databases">
        <title>Exploiting Issatchenkia orientalis SD108 for Succinic Acid Production.</title>
        <authorList>
            <person name="Xiao H."/>
            <person name="Shao Z."/>
            <person name="Jiang Y."/>
            <person name="Dole S."/>
            <person name="Zhao H."/>
        </authorList>
    </citation>
    <scope>NUCLEOTIDE SEQUENCE [LARGE SCALE GENOMIC DNA]</scope>
    <source>
        <strain evidence="10">SD108</strain>
    </source>
</reference>
<accession>A0A099P3N1</accession>
<evidence type="ECO:0000313" key="11">
    <source>
        <dbReference type="EMBL" id="ONH76406.1"/>
    </source>
</evidence>
<dbReference type="GO" id="GO:0005686">
    <property type="term" value="C:U2 snRNP"/>
    <property type="evidence" value="ECO:0007669"/>
    <property type="project" value="TreeGrafter"/>
</dbReference>
<dbReference type="PROSITE" id="PS50128">
    <property type="entry name" value="SURP"/>
    <property type="match status" value="2"/>
</dbReference>
<keyword evidence="4" id="KW-0677">Repeat</keyword>
<dbReference type="GO" id="GO:0071013">
    <property type="term" value="C:catalytic step 2 spliceosome"/>
    <property type="evidence" value="ECO:0007669"/>
    <property type="project" value="TreeGrafter"/>
</dbReference>
<evidence type="ECO:0000313" key="13">
    <source>
        <dbReference type="Proteomes" id="UP000189274"/>
    </source>
</evidence>
<dbReference type="EMBL" id="JQFK01000017">
    <property type="protein sequence ID" value="KGK38666.1"/>
    <property type="molecule type" value="Genomic_DNA"/>
</dbReference>
<dbReference type="GO" id="GO:0045292">
    <property type="term" value="P:mRNA cis splicing, via spliceosome"/>
    <property type="evidence" value="ECO:0007669"/>
    <property type="project" value="InterPro"/>
</dbReference>
<dbReference type="AlphaFoldDB" id="A0A099P3N1"/>
<dbReference type="Pfam" id="PF01805">
    <property type="entry name" value="Surp"/>
    <property type="match status" value="2"/>
</dbReference>
<keyword evidence="14" id="KW-1185">Reference proteome</keyword>
<dbReference type="InterPro" id="IPR045146">
    <property type="entry name" value="SF3A1"/>
</dbReference>
<organism evidence="10 12">
    <name type="scientific">Pichia kudriavzevii</name>
    <name type="common">Yeast</name>
    <name type="synonym">Issatchenkia orientalis</name>
    <dbReference type="NCBI Taxonomy" id="4909"/>
    <lineage>
        <taxon>Eukaryota</taxon>
        <taxon>Fungi</taxon>
        <taxon>Dikarya</taxon>
        <taxon>Ascomycota</taxon>
        <taxon>Saccharomycotina</taxon>
        <taxon>Pichiomycetes</taxon>
        <taxon>Pichiales</taxon>
        <taxon>Pichiaceae</taxon>
        <taxon>Pichia</taxon>
    </lineage>
</organism>
<dbReference type="GO" id="GO:0071004">
    <property type="term" value="C:U2-type prespliceosome"/>
    <property type="evidence" value="ECO:0007669"/>
    <property type="project" value="TreeGrafter"/>
</dbReference>
<feature type="domain" description="SURP motif" evidence="8">
    <location>
        <begin position="20"/>
        <end position="62"/>
    </location>
</feature>
<evidence type="ECO:0000256" key="3">
    <source>
        <dbReference type="ARBA" id="ARBA00022728"/>
    </source>
</evidence>
<dbReference type="STRING" id="4909.A0A099P3N1"/>
<evidence type="ECO:0000313" key="9">
    <source>
        <dbReference type="EMBL" id="AWU77185.1"/>
    </source>
</evidence>
<dbReference type="Proteomes" id="UP000029867">
    <property type="component" value="Unassembled WGS sequence"/>
</dbReference>
<dbReference type="HOGENOM" id="CLU_013259_0_1_1"/>
<dbReference type="SMART" id="SM00648">
    <property type="entry name" value="SWAP"/>
    <property type="match status" value="2"/>
</dbReference>
<dbReference type="InterPro" id="IPR000061">
    <property type="entry name" value="Surp"/>
</dbReference>
<reference evidence="12" key="1">
    <citation type="journal article" date="2014" name="Microb. Cell Fact.">
        <title>Exploiting Issatchenkia orientalis SD108 for succinic acid production.</title>
        <authorList>
            <person name="Xiao H."/>
            <person name="Shao Z."/>
            <person name="Jiang Y."/>
            <person name="Dole S."/>
            <person name="Zhao H."/>
        </authorList>
    </citation>
    <scope>NUCLEOTIDE SEQUENCE [LARGE SCALE GENOMIC DNA]</scope>
    <source>
        <strain evidence="12">SD108</strain>
    </source>
</reference>
<dbReference type="Pfam" id="PF12230">
    <property type="entry name" value="PRP21_like_P"/>
    <property type="match status" value="1"/>
</dbReference>
<dbReference type="eggNOG" id="KOG0007">
    <property type="taxonomic scope" value="Eukaryota"/>
</dbReference>